<evidence type="ECO:0000313" key="3">
    <source>
        <dbReference type="EMBL" id="KAF2828751.1"/>
    </source>
</evidence>
<keyword evidence="2" id="KW-1133">Transmembrane helix</keyword>
<sequence length="584" mass="64634">MEMSNVARDPAKPVPTSATSLIVDDENMAVGEALGLPEKRKVFSYLHASTVLGSLVCFAIGVVTITPSLGIAWRLRFSGQIVVLGFLLGVMNLCLQTVVPFALLLLEARHGQSRFQNFEAILLGRFITSKVSTIWRIVLLGLLALPLGLSVAYKRFLGGSASGEFPLHGIGSYGIGFPVPGIENWENDFLFTSLTSMAAFRLAVFSRAMEFSRPEDYPAAYGYNTLLLSNDAAAILDMPTMAYLTSLRSQLLVDETININASVYAYRATYNASTIDLSNEQWNKTIGSEILRTGALYSDVVGSRLGMLPLLRGDVQFMFGTYAQSKYQIDNADFQMPGDKAEFDLFKKRAEIFTIRRASCRGSWLLTNTNISLVAGSCSNGSVDSRIVARDGMGPFAVDTLPVLIRLYLKIMQDPDSRWLRSTYATGIATVYWARGLQMLMEWNEYVTYPAMNETLTTTRHILRADTLLYVVLFIQPALAMIAFAVAIWLHKVPIGENFGLLSILSGIDPRHLNLLRGAGLSGKVQRPVRLTIVTQPTLPNPSSSRPDHATERVRYYLKSETQGQHGDTEREEKARLIQGRTYT</sequence>
<feature type="transmembrane region" description="Helical" evidence="2">
    <location>
        <begin position="468"/>
        <end position="490"/>
    </location>
</feature>
<gene>
    <name evidence="3" type="ORF">CC86DRAFT_404642</name>
</gene>
<dbReference type="Proteomes" id="UP000799424">
    <property type="component" value="Unassembled WGS sequence"/>
</dbReference>
<protein>
    <submittedName>
        <fullName evidence="3">Uncharacterized protein</fullName>
    </submittedName>
</protein>
<accession>A0A6A7A624</accession>
<feature type="region of interest" description="Disordered" evidence="1">
    <location>
        <begin position="560"/>
        <end position="584"/>
    </location>
</feature>
<evidence type="ECO:0000256" key="1">
    <source>
        <dbReference type="SAM" id="MobiDB-lite"/>
    </source>
</evidence>
<feature type="transmembrane region" description="Helical" evidence="2">
    <location>
        <begin position="81"/>
        <end position="106"/>
    </location>
</feature>
<keyword evidence="4" id="KW-1185">Reference proteome</keyword>
<keyword evidence="2" id="KW-0472">Membrane</keyword>
<keyword evidence="2" id="KW-0812">Transmembrane</keyword>
<dbReference type="AlphaFoldDB" id="A0A6A7A624"/>
<evidence type="ECO:0000313" key="4">
    <source>
        <dbReference type="Proteomes" id="UP000799424"/>
    </source>
</evidence>
<name>A0A6A7A624_9PLEO</name>
<feature type="transmembrane region" description="Helical" evidence="2">
    <location>
        <begin position="45"/>
        <end position="69"/>
    </location>
</feature>
<reference evidence="3" key="1">
    <citation type="journal article" date="2020" name="Stud. Mycol.">
        <title>101 Dothideomycetes genomes: a test case for predicting lifestyles and emergence of pathogens.</title>
        <authorList>
            <person name="Haridas S."/>
            <person name="Albert R."/>
            <person name="Binder M."/>
            <person name="Bloem J."/>
            <person name="Labutti K."/>
            <person name="Salamov A."/>
            <person name="Andreopoulos B."/>
            <person name="Baker S."/>
            <person name="Barry K."/>
            <person name="Bills G."/>
            <person name="Bluhm B."/>
            <person name="Cannon C."/>
            <person name="Castanera R."/>
            <person name="Culley D."/>
            <person name="Daum C."/>
            <person name="Ezra D."/>
            <person name="Gonzalez J."/>
            <person name="Henrissat B."/>
            <person name="Kuo A."/>
            <person name="Liang C."/>
            <person name="Lipzen A."/>
            <person name="Lutzoni F."/>
            <person name="Magnuson J."/>
            <person name="Mondo S."/>
            <person name="Nolan M."/>
            <person name="Ohm R."/>
            <person name="Pangilinan J."/>
            <person name="Park H.-J."/>
            <person name="Ramirez L."/>
            <person name="Alfaro M."/>
            <person name="Sun H."/>
            <person name="Tritt A."/>
            <person name="Yoshinaga Y."/>
            <person name="Zwiers L.-H."/>
            <person name="Turgeon B."/>
            <person name="Goodwin S."/>
            <person name="Spatafora J."/>
            <person name="Crous P."/>
            <person name="Grigoriev I."/>
        </authorList>
    </citation>
    <scope>NUCLEOTIDE SEQUENCE</scope>
    <source>
        <strain evidence="3">CBS 113818</strain>
    </source>
</reference>
<proteinExistence type="predicted"/>
<organism evidence="3 4">
    <name type="scientific">Ophiobolus disseminans</name>
    <dbReference type="NCBI Taxonomy" id="1469910"/>
    <lineage>
        <taxon>Eukaryota</taxon>
        <taxon>Fungi</taxon>
        <taxon>Dikarya</taxon>
        <taxon>Ascomycota</taxon>
        <taxon>Pezizomycotina</taxon>
        <taxon>Dothideomycetes</taxon>
        <taxon>Pleosporomycetidae</taxon>
        <taxon>Pleosporales</taxon>
        <taxon>Pleosporineae</taxon>
        <taxon>Phaeosphaeriaceae</taxon>
        <taxon>Ophiobolus</taxon>
    </lineage>
</organism>
<dbReference type="EMBL" id="MU006222">
    <property type="protein sequence ID" value="KAF2828751.1"/>
    <property type="molecule type" value="Genomic_DNA"/>
</dbReference>
<dbReference type="OrthoDB" id="5420013at2759"/>
<evidence type="ECO:0000256" key="2">
    <source>
        <dbReference type="SAM" id="Phobius"/>
    </source>
</evidence>
<feature type="compositionally biased region" description="Basic and acidic residues" evidence="1">
    <location>
        <begin position="567"/>
        <end position="576"/>
    </location>
</feature>
<feature type="transmembrane region" description="Helical" evidence="2">
    <location>
        <begin position="134"/>
        <end position="153"/>
    </location>
</feature>